<evidence type="ECO:0000313" key="5">
    <source>
        <dbReference type="Proteomes" id="UP000070412"/>
    </source>
</evidence>
<keyword evidence="2" id="KW-0732">Signal</keyword>
<organism evidence="3">
    <name type="scientific">Sarcoptes scabiei</name>
    <name type="common">Itch mite</name>
    <name type="synonym">Acarus scabiei</name>
    <dbReference type="NCBI Taxonomy" id="52283"/>
    <lineage>
        <taxon>Eukaryota</taxon>
        <taxon>Metazoa</taxon>
        <taxon>Ecdysozoa</taxon>
        <taxon>Arthropoda</taxon>
        <taxon>Chelicerata</taxon>
        <taxon>Arachnida</taxon>
        <taxon>Acari</taxon>
        <taxon>Acariformes</taxon>
        <taxon>Sarcoptiformes</taxon>
        <taxon>Astigmata</taxon>
        <taxon>Psoroptidia</taxon>
        <taxon>Sarcoptoidea</taxon>
        <taxon>Sarcoptidae</taxon>
        <taxon>Sarcoptinae</taxon>
        <taxon>Sarcoptes</taxon>
    </lineage>
</organism>
<dbReference type="PANTHER" id="PTHR23199:SF7">
    <property type="entry name" value="RE45222P"/>
    <property type="match status" value="1"/>
</dbReference>
<dbReference type="EnsemblMetazoa" id="SSS_3948s_mrna">
    <property type="protein sequence ID" value="KAF7492265.1"/>
    <property type="gene ID" value="SSS_3948"/>
</dbReference>
<dbReference type="Gene3D" id="2.10.90.10">
    <property type="entry name" value="Cystine-knot cytokines"/>
    <property type="match status" value="1"/>
</dbReference>
<dbReference type="PANTHER" id="PTHR23199">
    <property type="entry name" value="NEUROTROPHIN 1-RELATED"/>
    <property type="match status" value="1"/>
</dbReference>
<feature type="region of interest" description="Disordered" evidence="1">
    <location>
        <begin position="568"/>
        <end position="604"/>
    </location>
</feature>
<keyword evidence="5" id="KW-1185">Reference proteome</keyword>
<feature type="chain" id="PRO_5038259263" description="Spaetzle domain-containing protein" evidence="2">
    <location>
        <begin position="24"/>
        <end position="657"/>
    </location>
</feature>
<dbReference type="EMBL" id="WVUK01000056">
    <property type="protein sequence ID" value="KAF7492265.1"/>
    <property type="molecule type" value="Genomic_DNA"/>
</dbReference>
<dbReference type="GO" id="GO:0021556">
    <property type="term" value="P:central nervous system formation"/>
    <property type="evidence" value="ECO:0007669"/>
    <property type="project" value="TreeGrafter"/>
</dbReference>
<sequence>MMNTIIKISLIWYCLVNLFVVDAHENNNQQLQQQSLPNGYYSFVKAGPNVRPPKVRKPPYLPITADCPGLYDLNTFSSKFNLCGDLNKGMIARNPMGQNLFGQPYPFELIKNKTLQYLSKTLPYLKDEIENVPKVARFVKPSEFFENFSNSPLKRYRRDVSDSNTGNVQAKQDDGSLSNKTIIEPSIRRQNETLLHKQNRQHGCEGNVICQAIESLKEEGPFSKTFLSTVVSAVGNVANLNNVVSLIDQLSQTNMNQSSSNPGGRYALSQFLSSISALNENNLANGNEDSTSSSTPTSSSYSPLLSIIDYLQSLQTPRYASKRKTSNDIEDFLGDISSDSLASSPSSSGGSTGSSSASSAVNNKPLTPCASTEEYISPTYARNYQGVWKYVVQIPNEGYFTQTIQQTSCLKNKCDLIDGQCKESPRWVSLLVAEIFYPDIYFPVNQLMPMYYKQQILEQQLNKQQQQQQHQTQQMNGSYKYMKRNQQNTKRPSVVAAPMMSSSMMLGSNHHPQHQHQQQPSINSLEYQMFKNILKNSDGLGNVQINSNHYPGTMHNFELLAAAGRKAQPKSAQDSLLDNDVSSMNDFNGSKNEPKESSGNGAENTKHCDGYDKIGCYVVRVYYDWFLVNGSCKCWKSSSSSSINETIKRIFIGKWKK</sequence>
<dbReference type="AlphaFoldDB" id="A0A834R8W1"/>
<evidence type="ECO:0000313" key="4">
    <source>
        <dbReference type="EnsemblMetazoa" id="KAF7492265.1"/>
    </source>
</evidence>
<dbReference type="Proteomes" id="UP000070412">
    <property type="component" value="Unassembled WGS sequence"/>
</dbReference>
<feature type="region of interest" description="Disordered" evidence="1">
    <location>
        <begin position="282"/>
        <end position="301"/>
    </location>
</feature>
<feature type="signal peptide" evidence="2">
    <location>
        <begin position="1"/>
        <end position="23"/>
    </location>
</feature>
<proteinExistence type="predicted"/>
<reference evidence="3" key="2">
    <citation type="submission" date="2020-01" db="EMBL/GenBank/DDBJ databases">
        <authorList>
            <person name="Korhonen P.K.K."/>
            <person name="Guangxu M.G."/>
            <person name="Wang T.W."/>
            <person name="Stroehlein A.J.S."/>
            <person name="Young N.D."/>
            <person name="Ang C.-S.A."/>
            <person name="Fernando D.W.F."/>
            <person name="Lu H.L."/>
            <person name="Taylor S.T."/>
            <person name="Ehtesham M.E.M."/>
            <person name="Najaraj S.H.N."/>
            <person name="Harsha G.H.G."/>
            <person name="Madugundu A.M."/>
            <person name="Renuse S.R."/>
            <person name="Holt D.H."/>
            <person name="Pandey A.P."/>
            <person name="Papenfuss A.P."/>
            <person name="Gasser R.B.G."/>
            <person name="Fischer K.F."/>
        </authorList>
    </citation>
    <scope>NUCLEOTIDE SEQUENCE</scope>
    <source>
        <strain evidence="3">SSS_KF_BRIS2020</strain>
    </source>
</reference>
<evidence type="ECO:0000313" key="3">
    <source>
        <dbReference type="EMBL" id="KAF7492265.1"/>
    </source>
</evidence>
<dbReference type="OrthoDB" id="6342974at2759"/>
<dbReference type="InterPro" id="IPR029034">
    <property type="entry name" value="Cystine-knot_cytokine"/>
</dbReference>
<reference evidence="4" key="3">
    <citation type="submission" date="2022-06" db="UniProtKB">
        <authorList>
            <consortium name="EnsemblMetazoa"/>
        </authorList>
    </citation>
    <scope>IDENTIFICATION</scope>
</reference>
<dbReference type="GO" id="GO:0008083">
    <property type="term" value="F:growth factor activity"/>
    <property type="evidence" value="ECO:0007669"/>
    <property type="project" value="TreeGrafter"/>
</dbReference>
<dbReference type="SUPFAM" id="SSF57501">
    <property type="entry name" value="Cystine-knot cytokines"/>
    <property type="match status" value="1"/>
</dbReference>
<feature type="region of interest" description="Disordered" evidence="1">
    <location>
        <begin position="340"/>
        <end position="363"/>
    </location>
</feature>
<evidence type="ECO:0008006" key="6">
    <source>
        <dbReference type="Google" id="ProtNLM"/>
    </source>
</evidence>
<feature type="compositionally biased region" description="Low complexity" evidence="1">
    <location>
        <begin position="340"/>
        <end position="360"/>
    </location>
</feature>
<dbReference type="GO" id="GO:0005576">
    <property type="term" value="C:extracellular region"/>
    <property type="evidence" value="ECO:0007669"/>
    <property type="project" value="TreeGrafter"/>
</dbReference>
<evidence type="ECO:0000256" key="1">
    <source>
        <dbReference type="SAM" id="MobiDB-lite"/>
    </source>
</evidence>
<evidence type="ECO:0000256" key="2">
    <source>
        <dbReference type="SAM" id="SignalP"/>
    </source>
</evidence>
<accession>A0A834R8W1</accession>
<dbReference type="GO" id="GO:0045087">
    <property type="term" value="P:innate immune response"/>
    <property type="evidence" value="ECO:0007669"/>
    <property type="project" value="TreeGrafter"/>
</dbReference>
<gene>
    <name evidence="3" type="ORF">SSS_3948</name>
</gene>
<name>A0A834R8W1_SARSC</name>
<reference evidence="5" key="1">
    <citation type="journal article" date="2020" name="PLoS Negl. Trop. Dis.">
        <title>High-quality nuclear genome for Sarcoptes scabiei-A critical resource for a neglected parasite.</title>
        <authorList>
            <person name="Korhonen P.K."/>
            <person name="Gasser R.B."/>
            <person name="Ma G."/>
            <person name="Wang T."/>
            <person name="Stroehlein A.J."/>
            <person name="Young N.D."/>
            <person name="Ang C.S."/>
            <person name="Fernando D.D."/>
            <person name="Lu H.C."/>
            <person name="Taylor S."/>
            <person name="Reynolds S.L."/>
            <person name="Mofiz E."/>
            <person name="Najaraj S.H."/>
            <person name="Gowda H."/>
            <person name="Madugundu A."/>
            <person name="Renuse S."/>
            <person name="Holt D."/>
            <person name="Pandey A."/>
            <person name="Papenfuss A.T."/>
            <person name="Fischer K."/>
        </authorList>
    </citation>
    <scope>NUCLEOTIDE SEQUENCE [LARGE SCALE GENOMIC DNA]</scope>
</reference>
<feature type="compositionally biased region" description="Polar residues" evidence="1">
    <location>
        <begin position="570"/>
        <end position="603"/>
    </location>
</feature>
<protein>
    <recommendedName>
        <fullName evidence="6">Spaetzle domain-containing protein</fullName>
    </recommendedName>
</protein>
<dbReference type="GO" id="GO:0005121">
    <property type="term" value="F:Toll binding"/>
    <property type="evidence" value="ECO:0007669"/>
    <property type="project" value="TreeGrafter"/>
</dbReference>
<dbReference type="InterPro" id="IPR052444">
    <property type="entry name" value="Spz/Toll_ligand-like"/>
</dbReference>